<dbReference type="SMART" id="SM00862">
    <property type="entry name" value="Trans_reg_C"/>
    <property type="match status" value="1"/>
</dbReference>
<dbReference type="Gene3D" id="1.10.10.10">
    <property type="entry name" value="Winged helix-like DNA-binding domain superfamily/Winged helix DNA-binding domain"/>
    <property type="match status" value="1"/>
</dbReference>
<dbReference type="CDD" id="cd00383">
    <property type="entry name" value="trans_reg_C"/>
    <property type="match status" value="1"/>
</dbReference>
<dbReference type="Pfam" id="PF00486">
    <property type="entry name" value="Trans_reg_C"/>
    <property type="match status" value="1"/>
</dbReference>
<evidence type="ECO:0000313" key="5">
    <source>
        <dbReference type="EMBL" id="WDE09822.1"/>
    </source>
</evidence>
<dbReference type="InterPro" id="IPR001867">
    <property type="entry name" value="OmpR/PhoB-type_DNA-bd"/>
</dbReference>
<organism evidence="5 6">
    <name type="scientific">Thalassomonas haliotis</name>
    <dbReference type="NCBI Taxonomy" id="485448"/>
    <lineage>
        <taxon>Bacteria</taxon>
        <taxon>Pseudomonadati</taxon>
        <taxon>Pseudomonadota</taxon>
        <taxon>Gammaproteobacteria</taxon>
        <taxon>Alteromonadales</taxon>
        <taxon>Colwelliaceae</taxon>
        <taxon>Thalassomonas</taxon>
    </lineage>
</organism>
<dbReference type="SUPFAM" id="SSF46894">
    <property type="entry name" value="C-terminal effector domain of the bipartite response regulators"/>
    <property type="match status" value="1"/>
</dbReference>
<evidence type="ECO:0000256" key="2">
    <source>
        <dbReference type="PROSITE-ProRule" id="PRU01091"/>
    </source>
</evidence>
<proteinExistence type="predicted"/>
<feature type="region of interest" description="Disordered" evidence="3">
    <location>
        <begin position="107"/>
        <end position="145"/>
    </location>
</feature>
<keyword evidence="1 2" id="KW-0238">DNA-binding</keyword>
<feature type="DNA-binding region" description="OmpR/PhoB-type" evidence="2">
    <location>
        <begin position="7"/>
        <end position="105"/>
    </location>
</feature>
<sequence length="172" mass="19342">MPVQTDPARITMADRTLNINNNVLSREDTRIQLENKQSQLLAFLASRPGENLTKSELLQQVWHKRVVTEDVLYVCIAHLRKALGDNARNPSYIKTIPGVGYKLLEHPDKNPAASSEKATEQAFNQTANQSKEITPSSRQPLQGQTHTPCLKTAAGFFPLKRSQALFGRYWLC</sequence>
<feature type="domain" description="OmpR/PhoB-type" evidence="4">
    <location>
        <begin position="7"/>
        <end position="105"/>
    </location>
</feature>
<dbReference type="Proteomes" id="UP001215231">
    <property type="component" value="Chromosome"/>
</dbReference>
<evidence type="ECO:0000313" key="6">
    <source>
        <dbReference type="Proteomes" id="UP001215231"/>
    </source>
</evidence>
<gene>
    <name evidence="5" type="ORF">H3N35_16015</name>
</gene>
<dbReference type="InterPro" id="IPR016032">
    <property type="entry name" value="Sig_transdc_resp-reg_C-effctor"/>
</dbReference>
<dbReference type="InterPro" id="IPR036388">
    <property type="entry name" value="WH-like_DNA-bd_sf"/>
</dbReference>
<dbReference type="PROSITE" id="PS51755">
    <property type="entry name" value="OMPR_PHOB"/>
    <property type="match status" value="1"/>
</dbReference>
<accession>A0ABY7VA94</accession>
<dbReference type="RefSeq" id="WP_274049818.1">
    <property type="nucleotide sequence ID" value="NZ_CP059693.1"/>
</dbReference>
<dbReference type="EMBL" id="CP059693">
    <property type="protein sequence ID" value="WDE09822.1"/>
    <property type="molecule type" value="Genomic_DNA"/>
</dbReference>
<name>A0ABY7VA94_9GAMM</name>
<evidence type="ECO:0000259" key="4">
    <source>
        <dbReference type="PROSITE" id="PS51755"/>
    </source>
</evidence>
<reference evidence="5 6" key="1">
    <citation type="journal article" date="2022" name="Mar. Drugs">
        <title>Bioassay-Guided Fractionation Leads to the Detection of Cholic Acid Generated by the Rare Thalassomonas sp.</title>
        <authorList>
            <person name="Pheiffer F."/>
            <person name="Schneider Y.K."/>
            <person name="Hansen E.H."/>
            <person name="Andersen J.H."/>
            <person name="Isaksson J."/>
            <person name="Busche T."/>
            <person name="R C."/>
            <person name="Kalinowski J."/>
            <person name="Zyl L.V."/>
            <person name="Trindade M."/>
        </authorList>
    </citation>
    <scope>NUCLEOTIDE SEQUENCE [LARGE SCALE GENOMIC DNA]</scope>
    <source>
        <strain evidence="5 6">A5K-61T</strain>
    </source>
</reference>
<protein>
    <submittedName>
        <fullName evidence="5">Winged helix-turn-helix domain-containing protein</fullName>
    </submittedName>
</protein>
<evidence type="ECO:0000256" key="3">
    <source>
        <dbReference type="SAM" id="MobiDB-lite"/>
    </source>
</evidence>
<keyword evidence="6" id="KW-1185">Reference proteome</keyword>
<feature type="compositionally biased region" description="Polar residues" evidence="3">
    <location>
        <begin position="121"/>
        <end position="145"/>
    </location>
</feature>
<evidence type="ECO:0000256" key="1">
    <source>
        <dbReference type="ARBA" id="ARBA00023125"/>
    </source>
</evidence>